<sequence>MKKLAITLLAVVGLATSFTSCKKDDDAGMDMMQDQAFVIAASSSNMFEVAAANLALSKTKNTNVTAFANHMLTDHGQTATDMQILARQKQLDVAESMPQKYQERLITLTALVDTAFNRQYATMMVTSHQETINLFTAASQNSVKDEGIKAFAAGKLPTLKRHLEEAVTLKTQIGQ</sequence>
<feature type="chain" id="PRO_5047187989" evidence="1">
    <location>
        <begin position="23"/>
        <end position="175"/>
    </location>
</feature>
<dbReference type="PANTHER" id="PTHR38593">
    <property type="entry name" value="BLR2558 PROTEIN"/>
    <property type="match status" value="1"/>
</dbReference>
<gene>
    <name evidence="3" type="ORF">ACFSYC_19135</name>
</gene>
<feature type="domain" description="DUF4142" evidence="2">
    <location>
        <begin position="33"/>
        <end position="169"/>
    </location>
</feature>
<accession>A0ABW5XV31</accession>
<name>A0ABW5XV31_9SPHI</name>
<reference evidence="4" key="1">
    <citation type="journal article" date="2019" name="Int. J. Syst. Evol. Microbiol.">
        <title>The Global Catalogue of Microorganisms (GCM) 10K type strain sequencing project: providing services to taxonomists for standard genome sequencing and annotation.</title>
        <authorList>
            <consortium name="The Broad Institute Genomics Platform"/>
            <consortium name="The Broad Institute Genome Sequencing Center for Infectious Disease"/>
            <person name="Wu L."/>
            <person name="Ma J."/>
        </authorList>
    </citation>
    <scope>NUCLEOTIDE SEQUENCE [LARGE SCALE GENOMIC DNA]</scope>
    <source>
        <strain evidence="4">KCTC 52232</strain>
    </source>
</reference>
<evidence type="ECO:0000313" key="4">
    <source>
        <dbReference type="Proteomes" id="UP001597601"/>
    </source>
</evidence>
<feature type="signal peptide" evidence="1">
    <location>
        <begin position="1"/>
        <end position="22"/>
    </location>
</feature>
<proteinExistence type="predicted"/>
<dbReference type="RefSeq" id="WP_377130464.1">
    <property type="nucleotide sequence ID" value="NZ_JBHUHN010000001.1"/>
</dbReference>
<organism evidence="3 4">
    <name type="scientific">Mucilaginibacter antarcticus</name>
    <dbReference type="NCBI Taxonomy" id="1855725"/>
    <lineage>
        <taxon>Bacteria</taxon>
        <taxon>Pseudomonadati</taxon>
        <taxon>Bacteroidota</taxon>
        <taxon>Sphingobacteriia</taxon>
        <taxon>Sphingobacteriales</taxon>
        <taxon>Sphingobacteriaceae</taxon>
        <taxon>Mucilaginibacter</taxon>
    </lineage>
</organism>
<dbReference type="InterPro" id="IPR025419">
    <property type="entry name" value="DUF4142"/>
</dbReference>
<comment type="caution">
    <text evidence="3">The sequence shown here is derived from an EMBL/GenBank/DDBJ whole genome shotgun (WGS) entry which is preliminary data.</text>
</comment>
<dbReference type="PROSITE" id="PS51257">
    <property type="entry name" value="PROKAR_LIPOPROTEIN"/>
    <property type="match status" value="1"/>
</dbReference>
<protein>
    <submittedName>
        <fullName evidence="3">DUF4142 domain-containing protein</fullName>
    </submittedName>
</protein>
<dbReference type="InterPro" id="IPR012347">
    <property type="entry name" value="Ferritin-like"/>
</dbReference>
<evidence type="ECO:0000259" key="2">
    <source>
        <dbReference type="Pfam" id="PF13628"/>
    </source>
</evidence>
<keyword evidence="1" id="KW-0732">Signal</keyword>
<evidence type="ECO:0000313" key="3">
    <source>
        <dbReference type="EMBL" id="MFD2866819.1"/>
    </source>
</evidence>
<dbReference type="Proteomes" id="UP001597601">
    <property type="component" value="Unassembled WGS sequence"/>
</dbReference>
<dbReference type="Pfam" id="PF13628">
    <property type="entry name" value="DUF4142"/>
    <property type="match status" value="1"/>
</dbReference>
<dbReference type="Gene3D" id="1.20.1260.10">
    <property type="match status" value="1"/>
</dbReference>
<evidence type="ECO:0000256" key="1">
    <source>
        <dbReference type="SAM" id="SignalP"/>
    </source>
</evidence>
<dbReference type="EMBL" id="JBHUON010000037">
    <property type="protein sequence ID" value="MFD2866819.1"/>
    <property type="molecule type" value="Genomic_DNA"/>
</dbReference>
<dbReference type="PANTHER" id="PTHR38593:SF1">
    <property type="entry name" value="BLR2558 PROTEIN"/>
    <property type="match status" value="1"/>
</dbReference>
<keyword evidence="4" id="KW-1185">Reference proteome</keyword>